<dbReference type="RefSeq" id="WP_129077120.1">
    <property type="nucleotide sequence ID" value="NZ_QOUX01000019.1"/>
</dbReference>
<evidence type="ECO:0000256" key="6">
    <source>
        <dbReference type="ARBA" id="ARBA00022967"/>
    </source>
</evidence>
<evidence type="ECO:0000256" key="5">
    <source>
        <dbReference type="ARBA" id="ARBA00022840"/>
    </source>
</evidence>
<evidence type="ECO:0000256" key="8">
    <source>
        <dbReference type="RuleBase" id="RU365104"/>
    </source>
</evidence>
<dbReference type="Proteomes" id="UP000290649">
    <property type="component" value="Unassembled WGS sequence"/>
</dbReference>
<dbReference type="GO" id="GO:0043190">
    <property type="term" value="C:ATP-binding cassette (ABC) transporter complex"/>
    <property type="evidence" value="ECO:0007669"/>
    <property type="project" value="TreeGrafter"/>
</dbReference>
<keyword evidence="11" id="KW-1185">Reference proteome</keyword>
<dbReference type="GO" id="GO:0016887">
    <property type="term" value="F:ATP hydrolysis activity"/>
    <property type="evidence" value="ECO:0007669"/>
    <property type="project" value="InterPro"/>
</dbReference>
<evidence type="ECO:0000256" key="2">
    <source>
        <dbReference type="ARBA" id="ARBA00022448"/>
    </source>
</evidence>
<dbReference type="PANTHER" id="PTHR43553">
    <property type="entry name" value="HEAVY METAL TRANSPORTER"/>
    <property type="match status" value="1"/>
</dbReference>
<dbReference type="InterPro" id="IPR030946">
    <property type="entry name" value="EcfA2"/>
</dbReference>
<evidence type="ECO:0000313" key="11">
    <source>
        <dbReference type="Proteomes" id="UP000290649"/>
    </source>
</evidence>
<dbReference type="FunFam" id="3.40.50.300:FF:000224">
    <property type="entry name" value="Energy-coupling factor transporter ATP-binding protein EcfA"/>
    <property type="match status" value="1"/>
</dbReference>
<dbReference type="PROSITE" id="PS50893">
    <property type="entry name" value="ABC_TRANSPORTER_2"/>
    <property type="match status" value="1"/>
</dbReference>
<dbReference type="GO" id="GO:0015087">
    <property type="term" value="F:cobalt ion transmembrane transporter activity"/>
    <property type="evidence" value="ECO:0007669"/>
    <property type="project" value="UniProtKB-ARBA"/>
</dbReference>
<keyword evidence="5 8" id="KW-0067">ATP-binding</keyword>
<dbReference type="InterPro" id="IPR003439">
    <property type="entry name" value="ABC_transporter-like_ATP-bd"/>
</dbReference>
<keyword evidence="6" id="KW-1278">Translocase</keyword>
<keyword evidence="4 8" id="KW-0547">Nucleotide-binding</keyword>
<sequence length="288" mass="32311">MEIKITNLSHVYMPKTPFEHQALTNINLHITSGMFVAFIGHTGSGKSTIVQHINGLLKPTSGVVQIGDTVIEASKKNKKLKELRRAVGMVFQYPEHQLFDETVEKDIAFGPMNFGFTREEAYQKAKEVLPLVDLTEDILQKSPFDLSGGQKRRVAIAGVLASKPRVLILDEPTAGLDPVGRKKMMELFLSIHQQEKLTTILVTHNMEFAAMYADLVVVMDKGQVLRQGTPEEVFKSLHELQEIGLDVPETVQLARLLEERFKSKLPQNLFTKDKLVEAIVPLVNKEVD</sequence>
<organism evidence="10 11">
    <name type="scientific">Anaerobacillus alkaliphilus</name>
    <dbReference type="NCBI Taxonomy" id="1548597"/>
    <lineage>
        <taxon>Bacteria</taxon>
        <taxon>Bacillati</taxon>
        <taxon>Bacillota</taxon>
        <taxon>Bacilli</taxon>
        <taxon>Bacillales</taxon>
        <taxon>Bacillaceae</taxon>
        <taxon>Anaerobacillus</taxon>
    </lineage>
</organism>
<comment type="function">
    <text evidence="8">ATP-binding (A) component of a common energy-coupling factor (ECF) ABC-transporter complex.</text>
</comment>
<keyword evidence="2 8" id="KW-0813">Transport</keyword>
<dbReference type="AlphaFoldDB" id="A0A4Q0VYS2"/>
<evidence type="ECO:0000259" key="9">
    <source>
        <dbReference type="PROSITE" id="PS50893"/>
    </source>
</evidence>
<evidence type="ECO:0000256" key="3">
    <source>
        <dbReference type="ARBA" id="ARBA00022475"/>
    </source>
</evidence>
<dbReference type="InterPro" id="IPR027417">
    <property type="entry name" value="P-loop_NTPase"/>
</dbReference>
<dbReference type="InterPro" id="IPR015856">
    <property type="entry name" value="ABC_transpr_CbiO/EcfA_su"/>
</dbReference>
<dbReference type="NCBIfam" id="NF010155">
    <property type="entry name" value="PRK13634.1"/>
    <property type="match status" value="1"/>
</dbReference>
<dbReference type="InterPro" id="IPR017871">
    <property type="entry name" value="ABC_transporter-like_CS"/>
</dbReference>
<dbReference type="CDD" id="cd03225">
    <property type="entry name" value="ABC_cobalt_CbiO_domain1"/>
    <property type="match status" value="1"/>
</dbReference>
<dbReference type="InterPro" id="IPR003593">
    <property type="entry name" value="AAA+_ATPase"/>
</dbReference>
<dbReference type="Pfam" id="PF00005">
    <property type="entry name" value="ABC_tran"/>
    <property type="match status" value="1"/>
</dbReference>
<dbReference type="OrthoDB" id="9784332at2"/>
<dbReference type="EC" id="7.-.-.-" evidence="8"/>
<name>A0A4Q0VYS2_9BACI</name>
<comment type="subcellular location">
    <subcellularLocation>
        <location evidence="1 8">Cell membrane</location>
        <topology evidence="1 8">Peripheral membrane protein</topology>
    </subcellularLocation>
</comment>
<dbReference type="EMBL" id="QOUX01000019">
    <property type="protein sequence ID" value="RXJ03069.1"/>
    <property type="molecule type" value="Genomic_DNA"/>
</dbReference>
<keyword evidence="7 8" id="KW-0472">Membrane</keyword>
<accession>A0A4Q0VYS2</accession>
<feature type="domain" description="ABC transporter" evidence="9">
    <location>
        <begin position="3"/>
        <end position="246"/>
    </location>
</feature>
<dbReference type="PROSITE" id="PS00211">
    <property type="entry name" value="ABC_TRANSPORTER_1"/>
    <property type="match status" value="1"/>
</dbReference>
<dbReference type="SMART" id="SM00382">
    <property type="entry name" value="AAA"/>
    <property type="match status" value="1"/>
</dbReference>
<evidence type="ECO:0000256" key="7">
    <source>
        <dbReference type="ARBA" id="ARBA00023136"/>
    </source>
</evidence>
<dbReference type="GO" id="GO:0042626">
    <property type="term" value="F:ATPase-coupled transmembrane transporter activity"/>
    <property type="evidence" value="ECO:0007669"/>
    <property type="project" value="TreeGrafter"/>
</dbReference>
<evidence type="ECO:0000313" key="10">
    <source>
        <dbReference type="EMBL" id="RXJ03069.1"/>
    </source>
</evidence>
<comment type="subunit">
    <text evidence="8">Forms a stable energy-coupling factor (ECF) transporter complex composed of 2 membrane-embedded substrate-binding proteins (S component), 2 ATP-binding proteins (A component) and 2 transmembrane proteins (T component).</text>
</comment>
<dbReference type="Gene3D" id="3.40.50.300">
    <property type="entry name" value="P-loop containing nucleotide triphosphate hydrolases"/>
    <property type="match status" value="1"/>
</dbReference>
<reference evidence="10 11" key="1">
    <citation type="journal article" date="2019" name="Int. J. Syst. Evol. Microbiol.">
        <title>Anaerobacillus alkaliphilus sp. nov., a novel alkaliphilic and moderately halophilic bacterium.</title>
        <authorList>
            <person name="Borsodi A.K."/>
            <person name="Aszalos J.M."/>
            <person name="Bihari P."/>
            <person name="Nagy I."/>
            <person name="Schumann P."/>
            <person name="Sproer C."/>
            <person name="Kovacs A.L."/>
            <person name="Boka K."/>
            <person name="Dobosy P."/>
            <person name="Ovari M."/>
            <person name="Szili-Kovacs T."/>
            <person name="Toth E."/>
        </authorList>
    </citation>
    <scope>NUCLEOTIDE SEQUENCE [LARGE SCALE GENOMIC DNA]</scope>
    <source>
        <strain evidence="10 11">B16-10</strain>
    </source>
</reference>
<dbReference type="InterPro" id="IPR050095">
    <property type="entry name" value="ECF_ABC_transporter_ATP-bd"/>
</dbReference>
<protein>
    <recommendedName>
        <fullName evidence="8">Energy-coupling factor transporter ATP-binding protein EcfA2</fullName>
        <ecNumber evidence="8">7.-.-.-</ecNumber>
    </recommendedName>
</protein>
<evidence type="ECO:0000256" key="4">
    <source>
        <dbReference type="ARBA" id="ARBA00022741"/>
    </source>
</evidence>
<dbReference type="NCBIfam" id="TIGR04521">
    <property type="entry name" value="ECF_ATPase_2"/>
    <property type="match status" value="1"/>
</dbReference>
<keyword evidence="3 8" id="KW-1003">Cell membrane</keyword>
<dbReference type="GO" id="GO:0005524">
    <property type="term" value="F:ATP binding"/>
    <property type="evidence" value="ECO:0007669"/>
    <property type="project" value="UniProtKB-UniRule"/>
</dbReference>
<dbReference type="SUPFAM" id="SSF52540">
    <property type="entry name" value="P-loop containing nucleoside triphosphate hydrolases"/>
    <property type="match status" value="1"/>
</dbReference>
<comment type="similarity">
    <text evidence="8">Belongs to the ABC transporter superfamily. Energy-coupling factor EcfA family.</text>
</comment>
<evidence type="ECO:0000256" key="1">
    <source>
        <dbReference type="ARBA" id="ARBA00004202"/>
    </source>
</evidence>
<gene>
    <name evidence="10" type="ORF">DS745_04710</name>
</gene>
<dbReference type="PANTHER" id="PTHR43553:SF27">
    <property type="entry name" value="ENERGY-COUPLING FACTOR TRANSPORTER ATP-BINDING PROTEIN ECFA2"/>
    <property type="match status" value="1"/>
</dbReference>
<proteinExistence type="inferred from homology"/>
<comment type="caution">
    <text evidence="10">The sequence shown here is derived from an EMBL/GenBank/DDBJ whole genome shotgun (WGS) entry which is preliminary data.</text>
</comment>